<dbReference type="Pfam" id="PF13561">
    <property type="entry name" value="adh_short_C2"/>
    <property type="match status" value="1"/>
</dbReference>
<sequence>MKQAIVTGGGRGIGLAAALALCDAGYRVIATGLDRSEIEAMPVRDGLSGAVLDVRDEGAIGALVVGLDRLDALVNCAGLIRRGGAEYDPATFAEVIDINLNGTMRMCVAARPLLAASKGCIVNTASMLSFFGGPAVPAYTASKGGVSQLTKALAVAWAADGIRVNAVAPGWIATELTRPLYEDTVRSDPILGRTPMRRWGTPEDVTGPVVFLCSEAARFVTGAILPVDGGYAAA</sequence>
<keyword evidence="3" id="KW-1185">Reference proteome</keyword>
<gene>
    <name evidence="2" type="ORF">GV68_13350</name>
</gene>
<dbReference type="PROSITE" id="PS00061">
    <property type="entry name" value="ADH_SHORT"/>
    <property type="match status" value="1"/>
</dbReference>
<dbReference type="PANTHER" id="PTHR42760">
    <property type="entry name" value="SHORT-CHAIN DEHYDROGENASES/REDUCTASES FAMILY MEMBER"/>
    <property type="match status" value="1"/>
</dbReference>
<dbReference type="Proteomes" id="UP000052167">
    <property type="component" value="Unassembled WGS sequence"/>
</dbReference>
<reference evidence="2 3" key="1">
    <citation type="submission" date="2014-06" db="EMBL/GenBank/DDBJ databases">
        <title>Rhizobium pelagicum/R2-400B4.</title>
        <authorList>
            <person name="Kimes N.E."/>
            <person name="Lopez-Perez M."/>
        </authorList>
    </citation>
    <scope>NUCLEOTIDE SEQUENCE [LARGE SCALE GENOMIC DNA]</scope>
    <source>
        <strain evidence="2 3">R2-400B4</strain>
    </source>
</reference>
<evidence type="ECO:0000313" key="2">
    <source>
        <dbReference type="EMBL" id="KEQ04455.1"/>
    </source>
</evidence>
<dbReference type="PRINTS" id="PR00080">
    <property type="entry name" value="SDRFAMILY"/>
</dbReference>
<dbReference type="PANTHER" id="PTHR42760:SF123">
    <property type="entry name" value="OXIDOREDUCTASE"/>
    <property type="match status" value="1"/>
</dbReference>
<name>A0A922TA22_9HYPH</name>
<dbReference type="RefSeq" id="WP_037167955.1">
    <property type="nucleotide sequence ID" value="NZ_JOKI01000020.1"/>
</dbReference>
<dbReference type="AlphaFoldDB" id="A0A922TA22"/>
<dbReference type="InterPro" id="IPR002347">
    <property type="entry name" value="SDR_fam"/>
</dbReference>
<organism evidence="2 3">
    <name type="scientific">Pseudorhizobium pelagicum</name>
    <dbReference type="NCBI Taxonomy" id="1509405"/>
    <lineage>
        <taxon>Bacteria</taxon>
        <taxon>Pseudomonadati</taxon>
        <taxon>Pseudomonadota</taxon>
        <taxon>Alphaproteobacteria</taxon>
        <taxon>Hyphomicrobiales</taxon>
        <taxon>Rhizobiaceae</taxon>
        <taxon>Rhizobium/Agrobacterium group</taxon>
        <taxon>Pseudorhizobium</taxon>
    </lineage>
</organism>
<dbReference type="GO" id="GO:0030497">
    <property type="term" value="P:fatty acid elongation"/>
    <property type="evidence" value="ECO:0007669"/>
    <property type="project" value="TreeGrafter"/>
</dbReference>
<evidence type="ECO:0000256" key="1">
    <source>
        <dbReference type="ARBA" id="ARBA00006484"/>
    </source>
</evidence>
<accession>A0A922TA22</accession>
<evidence type="ECO:0000313" key="3">
    <source>
        <dbReference type="Proteomes" id="UP000052167"/>
    </source>
</evidence>
<dbReference type="GO" id="GO:0016616">
    <property type="term" value="F:oxidoreductase activity, acting on the CH-OH group of donors, NAD or NADP as acceptor"/>
    <property type="evidence" value="ECO:0007669"/>
    <property type="project" value="TreeGrafter"/>
</dbReference>
<comment type="caution">
    <text evidence="2">The sequence shown here is derived from an EMBL/GenBank/DDBJ whole genome shotgun (WGS) entry which is preliminary data.</text>
</comment>
<dbReference type="InterPro" id="IPR036291">
    <property type="entry name" value="NAD(P)-bd_dom_sf"/>
</dbReference>
<protein>
    <submittedName>
        <fullName evidence="2">2-deoxy-D-gluconate 3-dehydrogenase</fullName>
    </submittedName>
</protein>
<dbReference type="PRINTS" id="PR00081">
    <property type="entry name" value="GDHRDH"/>
</dbReference>
<dbReference type="EMBL" id="JOKJ01000025">
    <property type="protein sequence ID" value="KEQ04455.1"/>
    <property type="molecule type" value="Genomic_DNA"/>
</dbReference>
<dbReference type="Gene3D" id="3.40.50.720">
    <property type="entry name" value="NAD(P)-binding Rossmann-like Domain"/>
    <property type="match status" value="1"/>
</dbReference>
<dbReference type="InterPro" id="IPR020904">
    <property type="entry name" value="Sc_DH/Rdtase_CS"/>
</dbReference>
<dbReference type="SUPFAM" id="SSF51735">
    <property type="entry name" value="NAD(P)-binding Rossmann-fold domains"/>
    <property type="match status" value="1"/>
</dbReference>
<comment type="similarity">
    <text evidence="1">Belongs to the short-chain dehydrogenases/reductases (SDR) family.</text>
</comment>
<proteinExistence type="inferred from homology"/>
<dbReference type="OrthoDB" id="286404at2"/>
<dbReference type="FunFam" id="3.40.50.720:FF:000084">
    <property type="entry name" value="Short-chain dehydrogenase reductase"/>
    <property type="match status" value="1"/>
</dbReference>